<sequence length="206" mass="20553">MNRRAAVALPLAVGAFALLTACGSAATGTPAVAVAAPPTASAPSADTTPSIAGAVTDTASALGEQGRGEFGDVYGSLSVDAHHVVLYATDPVRARNMVEAAHRAHPDTAGVDVEIRACQYTARDQSRASAQVFAAQQRKPFSFPVFASGSSPDGIGIVVTTSEEGAKSPAFAREVQQAAGSVPVRVNAGSRASAADPTALAPVAAG</sequence>
<dbReference type="EMBL" id="JXZB01000001">
    <property type="protein sequence ID" value="KIQ66500.1"/>
    <property type="molecule type" value="Genomic_DNA"/>
</dbReference>
<evidence type="ECO:0000313" key="2">
    <source>
        <dbReference type="EMBL" id="KIQ66500.1"/>
    </source>
</evidence>
<evidence type="ECO:0008006" key="4">
    <source>
        <dbReference type="Google" id="ProtNLM"/>
    </source>
</evidence>
<dbReference type="OrthoDB" id="4239364at2"/>
<reference evidence="2 3" key="1">
    <citation type="submission" date="2015-02" db="EMBL/GenBank/DDBJ databases">
        <title>Draft genome sequence of Kitasatospora griseola MF730-N6, a bafilomycin, terpentecin and satosporin producer.</title>
        <authorList>
            <person name="Arens J.C."/>
            <person name="Haltli B."/>
            <person name="Kerr R.G."/>
        </authorList>
    </citation>
    <scope>NUCLEOTIDE SEQUENCE [LARGE SCALE GENOMIC DNA]</scope>
    <source>
        <strain evidence="2 3">MF730-N6</strain>
    </source>
</reference>
<feature type="signal peptide" evidence="1">
    <location>
        <begin position="1"/>
        <end position="26"/>
    </location>
</feature>
<name>A0A0D0NE30_KITGR</name>
<keyword evidence="1" id="KW-0732">Signal</keyword>
<accession>A0A0D0NE30</accession>
<keyword evidence="3" id="KW-1185">Reference proteome</keyword>
<gene>
    <name evidence="2" type="ORF">TR51_02640</name>
</gene>
<protein>
    <recommendedName>
        <fullName evidence="4">Lipoprotein</fullName>
    </recommendedName>
</protein>
<dbReference type="AlphaFoldDB" id="A0A0D0NE30"/>
<organism evidence="2 3">
    <name type="scientific">Kitasatospora griseola</name>
    <name type="common">Streptomyces griseolosporeus</name>
    <dbReference type="NCBI Taxonomy" id="2064"/>
    <lineage>
        <taxon>Bacteria</taxon>
        <taxon>Bacillati</taxon>
        <taxon>Actinomycetota</taxon>
        <taxon>Actinomycetes</taxon>
        <taxon>Kitasatosporales</taxon>
        <taxon>Streptomycetaceae</taxon>
        <taxon>Kitasatospora</taxon>
    </lineage>
</organism>
<feature type="chain" id="PRO_5039045660" description="Lipoprotein" evidence="1">
    <location>
        <begin position="27"/>
        <end position="206"/>
    </location>
</feature>
<comment type="caution">
    <text evidence="2">The sequence shown here is derived from an EMBL/GenBank/DDBJ whole genome shotgun (WGS) entry which is preliminary data.</text>
</comment>
<proteinExistence type="predicted"/>
<dbReference type="PROSITE" id="PS51257">
    <property type="entry name" value="PROKAR_LIPOPROTEIN"/>
    <property type="match status" value="1"/>
</dbReference>
<evidence type="ECO:0000313" key="3">
    <source>
        <dbReference type="Proteomes" id="UP000032066"/>
    </source>
</evidence>
<dbReference type="PATRIC" id="fig|2064.6.peg.599"/>
<dbReference type="RefSeq" id="WP_043907736.1">
    <property type="nucleotide sequence ID" value="NZ_JXZB01000001.1"/>
</dbReference>
<dbReference type="Proteomes" id="UP000032066">
    <property type="component" value="Unassembled WGS sequence"/>
</dbReference>
<evidence type="ECO:0000256" key="1">
    <source>
        <dbReference type="SAM" id="SignalP"/>
    </source>
</evidence>